<reference evidence="1" key="1">
    <citation type="submission" date="2022-08" db="EMBL/GenBank/DDBJ databases">
        <title>Genome Sequence of Fusarium decemcellulare.</title>
        <authorList>
            <person name="Buettner E."/>
        </authorList>
    </citation>
    <scope>NUCLEOTIDE SEQUENCE</scope>
    <source>
        <strain evidence="1">Babe19</strain>
    </source>
</reference>
<keyword evidence="2" id="KW-1185">Reference proteome</keyword>
<protein>
    <submittedName>
        <fullName evidence="1">Uncharacterized protein</fullName>
    </submittedName>
</protein>
<name>A0ACC1RKA9_9HYPO</name>
<gene>
    <name evidence="1" type="ORF">NM208_g13690</name>
</gene>
<dbReference type="EMBL" id="JANRMS010002889">
    <property type="protein sequence ID" value="KAJ3520476.1"/>
    <property type="molecule type" value="Genomic_DNA"/>
</dbReference>
<evidence type="ECO:0000313" key="2">
    <source>
        <dbReference type="Proteomes" id="UP001148629"/>
    </source>
</evidence>
<organism evidence="1 2">
    <name type="scientific">Fusarium decemcellulare</name>
    <dbReference type="NCBI Taxonomy" id="57161"/>
    <lineage>
        <taxon>Eukaryota</taxon>
        <taxon>Fungi</taxon>
        <taxon>Dikarya</taxon>
        <taxon>Ascomycota</taxon>
        <taxon>Pezizomycotina</taxon>
        <taxon>Sordariomycetes</taxon>
        <taxon>Hypocreomycetidae</taxon>
        <taxon>Hypocreales</taxon>
        <taxon>Nectriaceae</taxon>
        <taxon>Fusarium</taxon>
        <taxon>Fusarium decemcellulare species complex</taxon>
    </lineage>
</organism>
<proteinExistence type="predicted"/>
<comment type="caution">
    <text evidence="1">The sequence shown here is derived from an EMBL/GenBank/DDBJ whole genome shotgun (WGS) entry which is preliminary data.</text>
</comment>
<sequence>MEADQTDGDLHRRVLQSTLDEIVTTKQQDAAECCVICLESITEACEAVPCQHRNFDYICLLSWLQESPKCPLCKATVSQVRHSLEKSVAEVYVVPPKPAPEPQTRRSDTRSYAPSSIRRHLLPPRRRPYSRPSRYQTPGPNPSDEITRRREVYRNNRYSKHVGSNRLSRYRELTPAAFCADSELVSRARLWMRRELQVFSFLSPDADNTEPRPGDDSARTAVERRRANNAEFLLEYIIAVLKTIDIMGSAGQAEDLIADFLGRENTRLFLHELRAWLRSPFTNLADWDRAVQYDDVSVTSNQRIESNRDRELDSRQTRRQPRPGYERNWTSKGHGDFYRPRGGRSQRAGPSHRYEPYESSILKPRLSPSSQKIASKFGEAKVPEVKTRLGGIARREGLQFNFDSTIGNTRDAHRLEKLAKKKDESGKEDLQTRLVLEVMKMYFEEGGDITSLEELATAAERVGIDKDEARAWLKSDNGGDEVDREVLEMQKKGVRGVPRYVINDKFNVNGAEEVGDILEQLVLAREEALREAQ</sequence>
<dbReference type="Proteomes" id="UP001148629">
    <property type="component" value="Unassembled WGS sequence"/>
</dbReference>
<accession>A0ACC1RKA9</accession>
<evidence type="ECO:0000313" key="1">
    <source>
        <dbReference type="EMBL" id="KAJ3520476.1"/>
    </source>
</evidence>